<protein>
    <recommendedName>
        <fullName evidence="10">U3 small nucleolar RNA-associated protein 18 homolog</fullName>
    </recommendedName>
</protein>
<keyword evidence="3 7" id="KW-0853">WD repeat</keyword>
<evidence type="ECO:0000313" key="8">
    <source>
        <dbReference type="EMBL" id="KAG6441524.1"/>
    </source>
</evidence>
<evidence type="ECO:0000256" key="5">
    <source>
        <dbReference type="ARBA" id="ARBA00023242"/>
    </source>
</evidence>
<evidence type="ECO:0000313" key="9">
    <source>
        <dbReference type="Proteomes" id="UP000791440"/>
    </source>
</evidence>
<reference evidence="8" key="1">
    <citation type="journal article" date="2016" name="Insect Biochem. Mol. Biol.">
        <title>Multifaceted biological insights from a draft genome sequence of the tobacco hornworm moth, Manduca sexta.</title>
        <authorList>
            <person name="Kanost M.R."/>
            <person name="Arrese E.L."/>
            <person name="Cao X."/>
            <person name="Chen Y.R."/>
            <person name="Chellapilla S."/>
            <person name="Goldsmith M.R."/>
            <person name="Grosse-Wilde E."/>
            <person name="Heckel D.G."/>
            <person name="Herndon N."/>
            <person name="Jiang H."/>
            <person name="Papanicolaou A."/>
            <person name="Qu J."/>
            <person name="Soulages J.L."/>
            <person name="Vogel H."/>
            <person name="Walters J."/>
            <person name="Waterhouse R.M."/>
            <person name="Ahn S.J."/>
            <person name="Almeida F.C."/>
            <person name="An C."/>
            <person name="Aqrawi P."/>
            <person name="Bretschneider A."/>
            <person name="Bryant W.B."/>
            <person name="Bucks S."/>
            <person name="Chao H."/>
            <person name="Chevignon G."/>
            <person name="Christen J.M."/>
            <person name="Clarke D.F."/>
            <person name="Dittmer N.T."/>
            <person name="Ferguson L.C.F."/>
            <person name="Garavelou S."/>
            <person name="Gordon K.H.J."/>
            <person name="Gunaratna R.T."/>
            <person name="Han Y."/>
            <person name="Hauser F."/>
            <person name="He Y."/>
            <person name="Heidel-Fischer H."/>
            <person name="Hirsh A."/>
            <person name="Hu Y."/>
            <person name="Jiang H."/>
            <person name="Kalra D."/>
            <person name="Klinner C."/>
            <person name="Konig C."/>
            <person name="Kovar C."/>
            <person name="Kroll A.R."/>
            <person name="Kuwar S.S."/>
            <person name="Lee S.L."/>
            <person name="Lehman R."/>
            <person name="Li K."/>
            <person name="Li Z."/>
            <person name="Liang H."/>
            <person name="Lovelace S."/>
            <person name="Lu Z."/>
            <person name="Mansfield J.H."/>
            <person name="McCulloch K.J."/>
            <person name="Mathew T."/>
            <person name="Morton B."/>
            <person name="Muzny D.M."/>
            <person name="Neunemann D."/>
            <person name="Ongeri F."/>
            <person name="Pauchet Y."/>
            <person name="Pu L.L."/>
            <person name="Pyrousis I."/>
            <person name="Rao X.J."/>
            <person name="Redding A."/>
            <person name="Roesel C."/>
            <person name="Sanchez-Gracia A."/>
            <person name="Schaack S."/>
            <person name="Shukla A."/>
            <person name="Tetreau G."/>
            <person name="Wang Y."/>
            <person name="Xiong G.H."/>
            <person name="Traut W."/>
            <person name="Walsh T.K."/>
            <person name="Worley K.C."/>
            <person name="Wu D."/>
            <person name="Wu W."/>
            <person name="Wu Y.Q."/>
            <person name="Zhang X."/>
            <person name="Zou Z."/>
            <person name="Zucker H."/>
            <person name="Briscoe A.D."/>
            <person name="Burmester T."/>
            <person name="Clem R.J."/>
            <person name="Feyereisen R."/>
            <person name="Grimmelikhuijzen C.J.P."/>
            <person name="Hamodrakas S.J."/>
            <person name="Hansson B.S."/>
            <person name="Huguet E."/>
            <person name="Jermiin L.S."/>
            <person name="Lan Q."/>
            <person name="Lehman H.K."/>
            <person name="Lorenzen M."/>
            <person name="Merzendorfer H."/>
            <person name="Michalopoulos I."/>
            <person name="Morton D.B."/>
            <person name="Muthukrishnan S."/>
            <person name="Oakeshott J.G."/>
            <person name="Palmer W."/>
            <person name="Park Y."/>
            <person name="Passarelli A.L."/>
            <person name="Rozas J."/>
            <person name="Schwartz L.M."/>
            <person name="Smith W."/>
            <person name="Southgate A."/>
            <person name="Vilcinskas A."/>
            <person name="Vogt R."/>
            <person name="Wang P."/>
            <person name="Werren J."/>
            <person name="Yu X.Q."/>
            <person name="Zhou J.J."/>
            <person name="Brown S.J."/>
            <person name="Scherer S.E."/>
            <person name="Richards S."/>
            <person name="Blissard G.W."/>
        </authorList>
    </citation>
    <scope>NUCLEOTIDE SEQUENCE</scope>
</reference>
<dbReference type="PROSITE" id="PS50082">
    <property type="entry name" value="WD_REPEATS_2"/>
    <property type="match status" value="1"/>
</dbReference>
<reference evidence="8" key="2">
    <citation type="submission" date="2020-12" db="EMBL/GenBank/DDBJ databases">
        <authorList>
            <person name="Kanost M."/>
        </authorList>
    </citation>
    <scope>NUCLEOTIDE SEQUENCE</scope>
</reference>
<dbReference type="PANTHER" id="PTHR18359:SF0">
    <property type="entry name" value="U3 SMALL NUCLEOLAR RNA-ASSOCIATED PROTEIN 18 HOMOLOG"/>
    <property type="match status" value="1"/>
</dbReference>
<dbReference type="SMART" id="SM00320">
    <property type="entry name" value="WD40"/>
    <property type="match status" value="5"/>
</dbReference>
<dbReference type="GO" id="GO:0034388">
    <property type="term" value="C:Pwp2p-containing subcomplex of 90S preribosome"/>
    <property type="evidence" value="ECO:0007669"/>
    <property type="project" value="TreeGrafter"/>
</dbReference>
<dbReference type="InterPro" id="IPR015943">
    <property type="entry name" value="WD40/YVTN_repeat-like_dom_sf"/>
</dbReference>
<evidence type="ECO:0000256" key="4">
    <source>
        <dbReference type="ARBA" id="ARBA00022737"/>
    </source>
</evidence>
<evidence type="ECO:0000256" key="3">
    <source>
        <dbReference type="ARBA" id="ARBA00022574"/>
    </source>
</evidence>
<dbReference type="Gene3D" id="2.130.10.10">
    <property type="entry name" value="YVTN repeat-like/Quinoprotein amine dehydrogenase"/>
    <property type="match status" value="1"/>
</dbReference>
<dbReference type="Proteomes" id="UP000791440">
    <property type="component" value="Unassembled WGS sequence"/>
</dbReference>
<proteinExistence type="inferred from homology"/>
<evidence type="ECO:0000256" key="6">
    <source>
        <dbReference type="ARBA" id="ARBA00025767"/>
    </source>
</evidence>
<comment type="caution">
    <text evidence="8">The sequence shown here is derived from an EMBL/GenBank/DDBJ whole genome shotgun (WGS) entry which is preliminary data.</text>
</comment>
<accession>A0A921YM60</accession>
<keyword evidence="5" id="KW-0539">Nucleus</keyword>
<dbReference type="SUPFAM" id="SSF50978">
    <property type="entry name" value="WD40 repeat-like"/>
    <property type="match status" value="1"/>
</dbReference>
<dbReference type="GO" id="GO:0006364">
    <property type="term" value="P:rRNA processing"/>
    <property type="evidence" value="ECO:0007669"/>
    <property type="project" value="UniProtKB-KW"/>
</dbReference>
<dbReference type="GO" id="GO:0032040">
    <property type="term" value="C:small-subunit processome"/>
    <property type="evidence" value="ECO:0007669"/>
    <property type="project" value="TreeGrafter"/>
</dbReference>
<comment type="subcellular location">
    <subcellularLocation>
        <location evidence="1">Nucleus</location>
        <location evidence="1">Nucleolus</location>
    </subcellularLocation>
</comment>
<dbReference type="InterPro" id="IPR001680">
    <property type="entry name" value="WD40_rpt"/>
</dbReference>
<keyword evidence="9" id="KW-1185">Reference proteome</keyword>
<sequence>MKRKISKLDENEARLSQLLFSKTENFAQKLEVNTTSVSEHEDQELDKKPAWIDDDDDNFGANIIPNVKSKAFYKEKLQQKYSTLVGTPNWAKLNKKIKKDDESDDQILRTVGHLHKKKSENLPKDFLELKNFPRLNAQTKNEGPNITCIEFHPTMSVSLVAGQSGVVSLFSIGGDVNNKLHSFKLKNWKISAAHFSPDGSEAYIASKNNHSYCIYDLVKAESKLVQLPQISKRPNIFVLSPNGKYLATSDCLDEVYLICAASKELLRILKHNTNVTSVIFSHDSKSLYSYGCQGEVTVWDLSTYRPLRKFYDNGCVTASCIQISPCGRLLATGSGEGIVNIYQTSNLNTSEPLPLKTISNLTTKITNLRFNSSSEILSATSSFYPNAVKLIHIPSYHVFANFPIHTQNYHQVETVNFSPNSGYMAMGNNKGYAYLFRLKYYKNY</sequence>
<gene>
    <name evidence="8" type="ORF">O3G_MSEX001799</name>
</gene>
<dbReference type="InterPro" id="IPR045161">
    <property type="entry name" value="Utp18"/>
</dbReference>
<dbReference type="PANTHER" id="PTHR18359">
    <property type="entry name" value="WD-REPEAT PROTEIN-RELATED"/>
    <property type="match status" value="1"/>
</dbReference>
<comment type="similarity">
    <text evidence="6">Belongs to the WD repeat UTP18 family.</text>
</comment>
<keyword evidence="4" id="KW-0677">Repeat</keyword>
<dbReference type="AlphaFoldDB" id="A0A921YM60"/>
<evidence type="ECO:0000256" key="2">
    <source>
        <dbReference type="ARBA" id="ARBA00022552"/>
    </source>
</evidence>
<dbReference type="InterPro" id="IPR036322">
    <property type="entry name" value="WD40_repeat_dom_sf"/>
</dbReference>
<evidence type="ECO:0008006" key="10">
    <source>
        <dbReference type="Google" id="ProtNLM"/>
    </source>
</evidence>
<organism evidence="8 9">
    <name type="scientific">Manduca sexta</name>
    <name type="common">Tobacco hawkmoth</name>
    <name type="synonym">Tobacco hornworm</name>
    <dbReference type="NCBI Taxonomy" id="7130"/>
    <lineage>
        <taxon>Eukaryota</taxon>
        <taxon>Metazoa</taxon>
        <taxon>Ecdysozoa</taxon>
        <taxon>Arthropoda</taxon>
        <taxon>Hexapoda</taxon>
        <taxon>Insecta</taxon>
        <taxon>Pterygota</taxon>
        <taxon>Neoptera</taxon>
        <taxon>Endopterygota</taxon>
        <taxon>Lepidoptera</taxon>
        <taxon>Glossata</taxon>
        <taxon>Ditrysia</taxon>
        <taxon>Bombycoidea</taxon>
        <taxon>Sphingidae</taxon>
        <taxon>Sphinginae</taxon>
        <taxon>Sphingini</taxon>
        <taxon>Manduca</taxon>
    </lineage>
</organism>
<dbReference type="EMBL" id="JH668286">
    <property type="protein sequence ID" value="KAG6441524.1"/>
    <property type="molecule type" value="Genomic_DNA"/>
</dbReference>
<dbReference type="Pfam" id="PF00400">
    <property type="entry name" value="WD40"/>
    <property type="match status" value="2"/>
</dbReference>
<evidence type="ECO:0000256" key="7">
    <source>
        <dbReference type="PROSITE-ProRule" id="PRU00221"/>
    </source>
</evidence>
<feature type="repeat" description="WD" evidence="7">
    <location>
        <begin position="268"/>
        <end position="309"/>
    </location>
</feature>
<keyword evidence="2" id="KW-0698">rRNA processing</keyword>
<evidence type="ECO:0000256" key="1">
    <source>
        <dbReference type="ARBA" id="ARBA00004604"/>
    </source>
</evidence>
<name>A0A921YM60_MANSE</name>